<feature type="transmembrane region" description="Helical" evidence="7">
    <location>
        <begin position="238"/>
        <end position="260"/>
    </location>
</feature>
<dbReference type="InterPro" id="IPR039605">
    <property type="entry name" value="AHL"/>
</dbReference>
<organism evidence="9 10">
    <name type="scientific">Quercus lobata</name>
    <name type="common">Valley oak</name>
    <dbReference type="NCBI Taxonomy" id="97700"/>
    <lineage>
        <taxon>Eukaryota</taxon>
        <taxon>Viridiplantae</taxon>
        <taxon>Streptophyta</taxon>
        <taxon>Embryophyta</taxon>
        <taxon>Tracheophyta</taxon>
        <taxon>Spermatophyta</taxon>
        <taxon>Magnoliopsida</taxon>
        <taxon>eudicotyledons</taxon>
        <taxon>Gunneridae</taxon>
        <taxon>Pentapetalae</taxon>
        <taxon>rosids</taxon>
        <taxon>fabids</taxon>
        <taxon>Fagales</taxon>
        <taxon>Fagaceae</taxon>
        <taxon>Quercus</taxon>
    </lineage>
</organism>
<dbReference type="SUPFAM" id="SSF117856">
    <property type="entry name" value="AF0104/ALDC/Ptd012-like"/>
    <property type="match status" value="1"/>
</dbReference>
<dbReference type="Gramene" id="QL01p013935:mrna">
    <property type="protein sequence ID" value="QL01p013935:mrna"/>
    <property type="gene ID" value="QL01p013935"/>
</dbReference>
<evidence type="ECO:0000259" key="8">
    <source>
        <dbReference type="PROSITE" id="PS51742"/>
    </source>
</evidence>
<dbReference type="Gene3D" id="3.30.1330.80">
    <property type="entry name" value="Hypothetical protein, similar to alpha- acetolactate decarboxylase, domain 2"/>
    <property type="match status" value="1"/>
</dbReference>
<keyword evidence="10" id="KW-1185">Reference proteome</keyword>
<feature type="domain" description="PPC" evidence="8">
    <location>
        <begin position="142"/>
        <end position="281"/>
    </location>
</feature>
<evidence type="ECO:0000256" key="1">
    <source>
        <dbReference type="ARBA" id="ARBA00023015"/>
    </source>
</evidence>
<evidence type="ECO:0000313" key="10">
    <source>
        <dbReference type="Proteomes" id="UP000594261"/>
    </source>
</evidence>
<evidence type="ECO:0000256" key="3">
    <source>
        <dbReference type="ARBA" id="ARBA00023163"/>
    </source>
</evidence>
<keyword evidence="3 5" id="KW-0804">Transcription</keyword>
<feature type="region of interest" description="Disordered" evidence="6">
    <location>
        <begin position="101"/>
        <end position="124"/>
    </location>
</feature>
<proteinExistence type="predicted"/>
<dbReference type="AlphaFoldDB" id="A0A7N2KMC7"/>
<dbReference type="PROSITE" id="PS51742">
    <property type="entry name" value="PPC"/>
    <property type="match status" value="1"/>
</dbReference>
<feature type="compositionally biased region" description="Polar residues" evidence="6">
    <location>
        <begin position="336"/>
        <end position="352"/>
    </location>
</feature>
<evidence type="ECO:0000313" key="9">
    <source>
        <dbReference type="EnsemblPlants" id="QL01p013935:mrna"/>
    </source>
</evidence>
<keyword evidence="2 5" id="KW-0238">DNA-binding</keyword>
<reference evidence="9" key="2">
    <citation type="submission" date="2021-01" db="UniProtKB">
        <authorList>
            <consortium name="EnsemblPlants"/>
        </authorList>
    </citation>
    <scope>IDENTIFICATION</scope>
</reference>
<keyword evidence="7" id="KW-0472">Membrane</keyword>
<dbReference type="GO" id="GO:0005634">
    <property type="term" value="C:nucleus"/>
    <property type="evidence" value="ECO:0007669"/>
    <property type="project" value="UniProtKB-SubCell"/>
</dbReference>
<gene>
    <name evidence="9" type="primary">LOC115980075</name>
</gene>
<dbReference type="GO" id="GO:0003680">
    <property type="term" value="F:minor groove of adenine-thymine-rich DNA binding"/>
    <property type="evidence" value="ECO:0007669"/>
    <property type="project" value="UniProtKB-UniRule"/>
</dbReference>
<dbReference type="PANTHER" id="PTHR31500">
    <property type="entry name" value="AT-HOOK MOTIF NUCLEAR-LOCALIZED PROTEIN 9"/>
    <property type="match status" value="1"/>
</dbReference>
<dbReference type="KEGG" id="qlo:115980075"/>
<dbReference type="Pfam" id="PF03479">
    <property type="entry name" value="PCC"/>
    <property type="match status" value="1"/>
</dbReference>
<dbReference type="GeneID" id="115980075"/>
<accession>A0A7N2KMC7</accession>
<sequence>MEEDKTISTVVSESIVVNENSNNNDDDDNNALVERVAGEEAEVEEAETELGGGDDGAVVVGDTGPEELTGLELVAVKKNNTRGPPRKYDVDGGGDDMVVGPVLLPPGSSSESATKRRRGRPRGSGKLQLIASLGGSAADTAGASFTPHVVNVQTNEDIVSKIASFSQRGPRSVCILSATGIVSRVTISQPGNSGGILRYEGRFEILSLSGSYTFVEKGGANRKLGMLSVSLAKPDGRVFGGGIAGALIAAGPIQLIVGSFKQKLNKKLRRRRSIESSSSAIIPSPSDLVRVPIHMAKLTDGDDSCTTPTSSLMDPVQGGAVGVLVVRQNMNPASLHSVSPDTFQPMSDQITSPDVDASIP</sequence>
<dbReference type="RefSeq" id="XP_030958212.1">
    <property type="nucleotide sequence ID" value="XM_031102352.1"/>
</dbReference>
<keyword evidence="7" id="KW-1133">Transmembrane helix</keyword>
<feature type="region of interest" description="Disordered" evidence="6">
    <location>
        <begin position="336"/>
        <end position="360"/>
    </location>
</feature>
<dbReference type="InParanoid" id="A0A7N2KMC7"/>
<comment type="domain">
    <text evidence="5">The PPC domain mediates interactions between AHL proteins.</text>
</comment>
<dbReference type="PANTHER" id="PTHR31500:SF45">
    <property type="entry name" value="AT-HOOK MOTIF NUCLEAR-LOCALIZED PROTEIN"/>
    <property type="match status" value="1"/>
</dbReference>
<dbReference type="OMA" id="HDESCIS"/>
<dbReference type="InterPro" id="IPR005175">
    <property type="entry name" value="PPC_dom"/>
</dbReference>
<keyword evidence="4 5" id="KW-0539">Nucleus</keyword>
<keyword evidence="7" id="KW-0812">Transmembrane</keyword>
<evidence type="ECO:0000256" key="6">
    <source>
        <dbReference type="SAM" id="MobiDB-lite"/>
    </source>
</evidence>
<keyword evidence="1 5" id="KW-0805">Transcription regulation</keyword>
<dbReference type="OrthoDB" id="1588495at2759"/>
<name>A0A7N2KMC7_QUELO</name>
<comment type="function">
    <text evidence="5">Transcription factor that specifically binds AT-rich DNA sequences related to the nuclear matrix attachment regions (MARs).</text>
</comment>
<reference evidence="9 10" key="1">
    <citation type="journal article" date="2016" name="G3 (Bethesda)">
        <title>First Draft Assembly and Annotation of the Genome of a California Endemic Oak Quercus lobata Nee (Fagaceae).</title>
        <authorList>
            <person name="Sork V.L."/>
            <person name="Fitz-Gibbon S.T."/>
            <person name="Puiu D."/>
            <person name="Crepeau M."/>
            <person name="Gugger P.F."/>
            <person name="Sherman R."/>
            <person name="Stevens K."/>
            <person name="Langley C.H."/>
            <person name="Pellegrini M."/>
            <person name="Salzberg S.L."/>
        </authorList>
    </citation>
    <scope>NUCLEOTIDE SEQUENCE [LARGE SCALE GENOMIC DNA]</scope>
    <source>
        <strain evidence="9 10">cv. SW786</strain>
    </source>
</reference>
<dbReference type="EMBL" id="LRBV02000001">
    <property type="status" value="NOT_ANNOTATED_CDS"/>
    <property type="molecule type" value="Genomic_DNA"/>
</dbReference>
<comment type="subcellular location">
    <subcellularLocation>
        <location evidence="5">Nucleus</location>
    </subcellularLocation>
</comment>
<dbReference type="EnsemblPlants" id="QL01p013935:mrna">
    <property type="protein sequence ID" value="QL01p013935:mrna"/>
    <property type="gene ID" value="QL01p013935"/>
</dbReference>
<evidence type="ECO:0000256" key="4">
    <source>
        <dbReference type="ARBA" id="ARBA00023242"/>
    </source>
</evidence>
<dbReference type="CDD" id="cd11378">
    <property type="entry name" value="DUF296"/>
    <property type="match status" value="1"/>
</dbReference>
<dbReference type="Proteomes" id="UP000594261">
    <property type="component" value="Chromosome 1"/>
</dbReference>
<evidence type="ECO:0000256" key="2">
    <source>
        <dbReference type="ARBA" id="ARBA00023125"/>
    </source>
</evidence>
<evidence type="ECO:0000256" key="5">
    <source>
        <dbReference type="RuleBase" id="RU367031"/>
    </source>
</evidence>
<feature type="region of interest" description="Disordered" evidence="6">
    <location>
        <begin position="39"/>
        <end position="63"/>
    </location>
</feature>
<evidence type="ECO:0000256" key="7">
    <source>
        <dbReference type="SAM" id="Phobius"/>
    </source>
</evidence>
<protein>
    <recommendedName>
        <fullName evidence="5">AT-hook motif nuclear-localized protein</fullName>
    </recommendedName>
</protein>
<feature type="compositionally biased region" description="Acidic residues" evidence="6">
    <location>
        <begin position="39"/>
        <end position="48"/>
    </location>
</feature>